<dbReference type="AlphaFoldDB" id="A0A2P5XGR7"/>
<dbReference type="Proteomes" id="UP000239757">
    <property type="component" value="Unassembled WGS sequence"/>
</dbReference>
<gene>
    <name evidence="2" type="ORF">GOBAR_AA18127</name>
</gene>
<accession>A0A2P5XGR7</accession>
<evidence type="ECO:0000256" key="1">
    <source>
        <dbReference type="ARBA" id="ARBA00022737"/>
    </source>
</evidence>
<dbReference type="OrthoDB" id="273823at2759"/>
<dbReference type="Pfam" id="PF01436">
    <property type="entry name" value="NHL"/>
    <property type="match status" value="1"/>
</dbReference>
<dbReference type="PANTHER" id="PTHR46388">
    <property type="entry name" value="NHL REPEAT-CONTAINING PROTEIN 2"/>
    <property type="match status" value="1"/>
</dbReference>
<evidence type="ECO:0000313" key="2">
    <source>
        <dbReference type="EMBL" id="PPS02535.1"/>
    </source>
</evidence>
<dbReference type="PANTHER" id="PTHR46388:SF2">
    <property type="entry name" value="NHL REPEAT-CONTAINING PROTEIN 2"/>
    <property type="match status" value="1"/>
</dbReference>
<sequence length="184" mass="20785">MEKVLDVRKSNISISICCKVLLVSSDLYSIKVVTDLDGNFIVQIGSTGEEGLHDGSFDDATFNRPQDLDYLVEAALIFYDQKKLLDNKPIPLNLEKDNDPRMLTSPLKFPGKLAIDILNNRLFVSDSNHNRIGLAYNAKKNLLYVADTENHALRYATCYDLMLRVKNEIKNGASILMKMECIRV</sequence>
<reference evidence="2 3" key="1">
    <citation type="submission" date="2015-01" db="EMBL/GenBank/DDBJ databases">
        <title>Genome of allotetraploid Gossypium barbadense reveals genomic plasticity and fiber elongation in cotton evolution.</title>
        <authorList>
            <person name="Chen X."/>
            <person name="Liu X."/>
            <person name="Zhao B."/>
            <person name="Zheng H."/>
            <person name="Hu Y."/>
            <person name="Lu G."/>
            <person name="Yang C."/>
            <person name="Chen J."/>
            <person name="Shan C."/>
            <person name="Zhang L."/>
            <person name="Zhou Y."/>
            <person name="Wang L."/>
            <person name="Guo W."/>
            <person name="Bai Y."/>
            <person name="Ruan J."/>
            <person name="Shangguan X."/>
            <person name="Mao Y."/>
            <person name="Jiang J."/>
            <person name="Zhu Y."/>
            <person name="Lei J."/>
            <person name="Kang H."/>
            <person name="Chen S."/>
            <person name="He X."/>
            <person name="Wang R."/>
            <person name="Wang Y."/>
            <person name="Chen J."/>
            <person name="Wang L."/>
            <person name="Yu S."/>
            <person name="Wang B."/>
            <person name="Wei J."/>
            <person name="Song S."/>
            <person name="Lu X."/>
            <person name="Gao Z."/>
            <person name="Gu W."/>
            <person name="Deng X."/>
            <person name="Ma D."/>
            <person name="Wang S."/>
            <person name="Liang W."/>
            <person name="Fang L."/>
            <person name="Cai C."/>
            <person name="Zhu X."/>
            <person name="Zhou B."/>
            <person name="Zhang Y."/>
            <person name="Chen Z."/>
            <person name="Xu S."/>
            <person name="Zhu R."/>
            <person name="Wang S."/>
            <person name="Zhang T."/>
            <person name="Zhao G."/>
        </authorList>
    </citation>
    <scope>NUCLEOTIDE SEQUENCE [LARGE SCALE GENOMIC DNA]</scope>
    <source>
        <strain evidence="3">cv. Xinhai21</strain>
        <tissue evidence="2">Leaf</tissue>
    </source>
</reference>
<dbReference type="InterPro" id="IPR001258">
    <property type="entry name" value="NHL_repeat"/>
</dbReference>
<proteinExistence type="predicted"/>
<name>A0A2P5XGR7_GOSBA</name>
<dbReference type="EMBL" id="KZ664906">
    <property type="protein sequence ID" value="PPS02535.1"/>
    <property type="molecule type" value="Genomic_DNA"/>
</dbReference>
<protein>
    <submittedName>
        <fullName evidence="2">Uncharacterized protein</fullName>
    </submittedName>
</protein>
<evidence type="ECO:0000313" key="3">
    <source>
        <dbReference type="Proteomes" id="UP000239757"/>
    </source>
</evidence>
<organism evidence="2 3">
    <name type="scientific">Gossypium barbadense</name>
    <name type="common">Sea Island cotton</name>
    <name type="synonym">Hibiscus barbadensis</name>
    <dbReference type="NCBI Taxonomy" id="3634"/>
    <lineage>
        <taxon>Eukaryota</taxon>
        <taxon>Viridiplantae</taxon>
        <taxon>Streptophyta</taxon>
        <taxon>Embryophyta</taxon>
        <taxon>Tracheophyta</taxon>
        <taxon>Spermatophyta</taxon>
        <taxon>Magnoliopsida</taxon>
        <taxon>eudicotyledons</taxon>
        <taxon>Gunneridae</taxon>
        <taxon>Pentapetalae</taxon>
        <taxon>rosids</taxon>
        <taxon>malvids</taxon>
        <taxon>Malvales</taxon>
        <taxon>Malvaceae</taxon>
        <taxon>Malvoideae</taxon>
        <taxon>Gossypium</taxon>
    </lineage>
</organism>
<dbReference type="SUPFAM" id="SSF63825">
    <property type="entry name" value="YWTD domain"/>
    <property type="match status" value="1"/>
</dbReference>
<keyword evidence="1" id="KW-0677">Repeat</keyword>